<comment type="caution">
    <text evidence="2">The sequence shown here is derived from an EMBL/GenBank/DDBJ whole genome shotgun (WGS) entry which is preliminary data.</text>
</comment>
<accession>A0A367QE63</accession>
<gene>
    <name evidence="2" type="ORF">A6770_30405</name>
</gene>
<protein>
    <recommendedName>
        <fullName evidence="4">Tetratricopeptide repeat protein</fullName>
    </recommendedName>
</protein>
<evidence type="ECO:0000313" key="2">
    <source>
        <dbReference type="EMBL" id="RCJ21442.1"/>
    </source>
</evidence>
<keyword evidence="3" id="KW-1185">Reference proteome</keyword>
<reference evidence="2" key="1">
    <citation type="submission" date="2016-04" db="EMBL/GenBank/DDBJ databases">
        <authorList>
            <person name="Tabuchi Yagui T.R."/>
        </authorList>
    </citation>
    <scope>NUCLEOTIDE SEQUENCE [LARGE SCALE GENOMIC DNA]</scope>
    <source>
        <strain evidence="2">NIES-26</strain>
    </source>
</reference>
<dbReference type="Proteomes" id="UP000252107">
    <property type="component" value="Unassembled WGS sequence"/>
</dbReference>
<proteinExistence type="predicted"/>
<organism evidence="2 3">
    <name type="scientific">Nostoc minutum NIES-26</name>
    <dbReference type="NCBI Taxonomy" id="1844469"/>
    <lineage>
        <taxon>Bacteria</taxon>
        <taxon>Bacillati</taxon>
        <taxon>Cyanobacteriota</taxon>
        <taxon>Cyanophyceae</taxon>
        <taxon>Nostocales</taxon>
        <taxon>Nostocaceae</taxon>
        <taxon>Nostoc</taxon>
    </lineage>
</organism>
<dbReference type="EMBL" id="LXQD01000330">
    <property type="protein sequence ID" value="RCJ21442.1"/>
    <property type="molecule type" value="Genomic_DNA"/>
</dbReference>
<evidence type="ECO:0000256" key="1">
    <source>
        <dbReference type="SAM" id="MobiDB-lite"/>
    </source>
</evidence>
<feature type="region of interest" description="Disordered" evidence="1">
    <location>
        <begin position="38"/>
        <end position="59"/>
    </location>
</feature>
<feature type="compositionally biased region" description="Low complexity" evidence="1">
    <location>
        <begin position="48"/>
        <end position="59"/>
    </location>
</feature>
<evidence type="ECO:0000313" key="3">
    <source>
        <dbReference type="Proteomes" id="UP000252107"/>
    </source>
</evidence>
<evidence type="ECO:0008006" key="4">
    <source>
        <dbReference type="Google" id="ProtNLM"/>
    </source>
</evidence>
<sequence>MHPFALTKRLIRFAVNHVVLFTLAFSLTIIPRTFAKQPQTNSPAGFYTQTTKPSTKTPQQLVSQGEALYQSGRFAEAVTVLREQRDLVRSDKKRAFTQCAAGIAKKSS</sequence>
<name>A0A367QE63_9NOSO</name>
<dbReference type="AlphaFoldDB" id="A0A367QE63"/>